<dbReference type="InterPro" id="IPR011009">
    <property type="entry name" value="Kinase-like_dom_sf"/>
</dbReference>
<dbReference type="AlphaFoldDB" id="A0A6U5B3B2"/>
<evidence type="ECO:0000313" key="3">
    <source>
        <dbReference type="EMBL" id="CAD8977137.1"/>
    </source>
</evidence>
<dbReference type="EMBL" id="HBFX01046772">
    <property type="protein sequence ID" value="CAD8977137.1"/>
    <property type="molecule type" value="Transcribed_RNA"/>
</dbReference>
<feature type="compositionally biased region" description="Pro residues" evidence="1">
    <location>
        <begin position="80"/>
        <end position="97"/>
    </location>
</feature>
<feature type="region of interest" description="Disordered" evidence="1">
    <location>
        <begin position="1"/>
        <end position="32"/>
    </location>
</feature>
<dbReference type="Gene3D" id="1.10.510.10">
    <property type="entry name" value="Transferase(Phosphotransferase) domain 1"/>
    <property type="match status" value="1"/>
</dbReference>
<dbReference type="SUPFAM" id="SSF56112">
    <property type="entry name" value="Protein kinase-like (PK-like)"/>
    <property type="match status" value="1"/>
</dbReference>
<evidence type="ECO:0000259" key="2">
    <source>
        <dbReference type="PROSITE" id="PS50011"/>
    </source>
</evidence>
<proteinExistence type="predicted"/>
<reference evidence="3" key="1">
    <citation type="submission" date="2021-01" db="EMBL/GenBank/DDBJ databases">
        <authorList>
            <person name="Corre E."/>
            <person name="Pelletier E."/>
            <person name="Niang G."/>
            <person name="Scheremetjew M."/>
            <person name="Finn R."/>
            <person name="Kale V."/>
            <person name="Holt S."/>
            <person name="Cochrane G."/>
            <person name="Meng A."/>
            <person name="Brown T."/>
            <person name="Cohen L."/>
        </authorList>
    </citation>
    <scope>NUCLEOTIDE SEQUENCE</scope>
    <source>
        <strain evidence="3">CCMP644</strain>
    </source>
</reference>
<sequence length="460" mass="50045">MSSWERSHNTMPETVYSDYTPVQGGGGGLEGDALSVVAGLQVDDPTFGFDESSRQPMAQGQQRATPSLVPKVVAAGPNTAPKPPPRLQQAQAPPPPAQHTSQPKREVADTRPTTAEIQMMPLSEDPEMSPGQLLHVATQWAKANGFSNEQLMEFGHLLQMVAATFIPRNQISNLRALDQGSFGQIYSGVYDGSAVAVKQCSSDGSQIQLKMRELLLELSVLVRIRHPNIVTFWGTAANFPSHPQAADKPYIGMVFELCEKGSLYRALHQNGLGHKLDHKKKMRILLDVGRGMSYIHAKGIIHRDLNSRNILLSLNHGHLTAKVADFGCARKVKGAALTTTTISGSPAYMAPEQLEGKDLTDRVDVWAFGVLFWETMCDQPPWASKGNSLDALKHAVSLQGERLPLPSTDKFPNGGRAQYIKLMEATWHVVPTARPSMSTIARNIGHIAASGSNAYVGEHL</sequence>
<protein>
    <recommendedName>
        <fullName evidence="2">Protein kinase domain-containing protein</fullName>
    </recommendedName>
</protein>
<dbReference type="PANTHER" id="PTHR44329:SF289">
    <property type="entry name" value="SERINE_THREONINE-PROTEIN KINASE VIK"/>
    <property type="match status" value="1"/>
</dbReference>
<accession>A0A6U5B3B2</accession>
<dbReference type="Pfam" id="PF00069">
    <property type="entry name" value="Pkinase"/>
    <property type="match status" value="1"/>
</dbReference>
<feature type="domain" description="Protein kinase" evidence="2">
    <location>
        <begin position="171"/>
        <end position="449"/>
    </location>
</feature>
<dbReference type="InterPro" id="IPR051681">
    <property type="entry name" value="Ser/Thr_Kinases-Pseudokinases"/>
</dbReference>
<gene>
    <name evidence="3" type="ORF">HAND00432_LOCUS28145</name>
</gene>
<organism evidence="3">
    <name type="scientific">Hemiselmis andersenii</name>
    <name type="common">Cryptophyte alga</name>
    <dbReference type="NCBI Taxonomy" id="464988"/>
    <lineage>
        <taxon>Eukaryota</taxon>
        <taxon>Cryptophyceae</taxon>
        <taxon>Cryptomonadales</taxon>
        <taxon>Hemiselmidaceae</taxon>
        <taxon>Hemiselmis</taxon>
    </lineage>
</organism>
<feature type="compositionally biased region" description="Polar residues" evidence="1">
    <location>
        <begin position="54"/>
        <end position="65"/>
    </location>
</feature>
<dbReference type="PANTHER" id="PTHR44329">
    <property type="entry name" value="SERINE/THREONINE-PROTEIN KINASE TNNI3K-RELATED"/>
    <property type="match status" value="1"/>
</dbReference>
<name>A0A6U5B3B2_HEMAN</name>
<dbReference type="GO" id="GO:0004674">
    <property type="term" value="F:protein serine/threonine kinase activity"/>
    <property type="evidence" value="ECO:0007669"/>
    <property type="project" value="TreeGrafter"/>
</dbReference>
<dbReference type="PROSITE" id="PS50011">
    <property type="entry name" value="PROTEIN_KINASE_DOM"/>
    <property type="match status" value="1"/>
</dbReference>
<feature type="region of interest" description="Disordered" evidence="1">
    <location>
        <begin position="44"/>
        <end position="111"/>
    </location>
</feature>
<dbReference type="GO" id="GO:0005524">
    <property type="term" value="F:ATP binding"/>
    <property type="evidence" value="ECO:0007669"/>
    <property type="project" value="InterPro"/>
</dbReference>
<dbReference type="InterPro" id="IPR000719">
    <property type="entry name" value="Prot_kinase_dom"/>
</dbReference>
<evidence type="ECO:0000256" key="1">
    <source>
        <dbReference type="SAM" id="MobiDB-lite"/>
    </source>
</evidence>